<dbReference type="SUPFAM" id="SSF47203">
    <property type="entry name" value="Acyl-CoA dehydrogenase C-terminal domain-like"/>
    <property type="match status" value="1"/>
</dbReference>
<dbReference type="PANTHER" id="PTHR43884">
    <property type="entry name" value="ACYL-COA DEHYDROGENASE"/>
    <property type="match status" value="1"/>
</dbReference>
<dbReference type="PANTHER" id="PTHR43884:SF12">
    <property type="entry name" value="ISOVALERYL-COA DEHYDROGENASE, MITOCHONDRIAL-RELATED"/>
    <property type="match status" value="1"/>
</dbReference>
<dbReference type="InterPro" id="IPR006089">
    <property type="entry name" value="Acyl-CoA_DH_CS"/>
</dbReference>
<dbReference type="Pfam" id="PF02771">
    <property type="entry name" value="Acyl-CoA_dh_N"/>
    <property type="match status" value="1"/>
</dbReference>
<sequence>MSFIVTDEQQTIRSFARDIAKNEITPFARQYDEEEEFPLEIIRRLHEVGLSNLAIPEEYGGPGIDKLSHALIVEEIARACASVATSIEANSLSSYPILVGGSEELKRKYLTQLTREGKFASFALTEPGAGSDVNSLKTTAIRSGDDYIINGEKCFITNASYADFFVVLTTVKDTGFTAFIVDRDSEGLQVGVKEKKLGLRASNTASVIFEDVRVPTSNRIGVEGAGLKIFLQGLMNARPMVGAQAVGIAQGAYEDALAYSKERTQFGKSISNLQAIQFMLADMAMNIEAARLLVHQAVQFLQSGTPSIKHASFAKCFASDTAMKVATDAVQIFGGYGFIRDYPVEKYFRDAKIMQIYEGTNQIQRVVIAKEILK</sequence>
<keyword evidence="10" id="KW-1185">Reference proteome</keyword>
<dbReference type="Pfam" id="PF02770">
    <property type="entry name" value="Acyl-CoA_dh_M"/>
    <property type="match status" value="1"/>
</dbReference>
<proteinExistence type="inferred from homology"/>
<dbReference type="Pfam" id="PF00441">
    <property type="entry name" value="Acyl-CoA_dh_1"/>
    <property type="match status" value="1"/>
</dbReference>
<keyword evidence="5" id="KW-0560">Oxidoreductase</keyword>
<keyword evidence="4 5" id="KW-0274">FAD</keyword>
<name>A0ABW4MM20_9BACI</name>
<dbReference type="Gene3D" id="1.10.540.10">
    <property type="entry name" value="Acyl-CoA dehydrogenase/oxidase, N-terminal domain"/>
    <property type="match status" value="1"/>
</dbReference>
<evidence type="ECO:0000256" key="3">
    <source>
        <dbReference type="ARBA" id="ARBA00022630"/>
    </source>
</evidence>
<evidence type="ECO:0000256" key="4">
    <source>
        <dbReference type="ARBA" id="ARBA00022827"/>
    </source>
</evidence>
<feature type="domain" description="Acyl-CoA dehydrogenase/oxidase N-terminal" evidence="8">
    <location>
        <begin position="6"/>
        <end position="115"/>
    </location>
</feature>
<dbReference type="EMBL" id="JBHUEK010000010">
    <property type="protein sequence ID" value="MFD1778671.1"/>
    <property type="molecule type" value="Genomic_DNA"/>
</dbReference>
<feature type="domain" description="Acyl-CoA oxidase/dehydrogenase middle" evidence="7">
    <location>
        <begin position="121"/>
        <end position="212"/>
    </location>
</feature>
<comment type="caution">
    <text evidence="9">The sequence shown here is derived from an EMBL/GenBank/DDBJ whole genome shotgun (WGS) entry which is preliminary data.</text>
</comment>
<evidence type="ECO:0000313" key="10">
    <source>
        <dbReference type="Proteomes" id="UP001597227"/>
    </source>
</evidence>
<evidence type="ECO:0000259" key="8">
    <source>
        <dbReference type="Pfam" id="PF02771"/>
    </source>
</evidence>
<evidence type="ECO:0000256" key="5">
    <source>
        <dbReference type="RuleBase" id="RU362125"/>
    </source>
</evidence>
<dbReference type="InterPro" id="IPR009100">
    <property type="entry name" value="AcylCoA_DH/oxidase_NM_dom_sf"/>
</dbReference>
<dbReference type="Gene3D" id="1.20.140.10">
    <property type="entry name" value="Butyryl-CoA Dehydrogenase, subunit A, domain 3"/>
    <property type="match status" value="1"/>
</dbReference>
<dbReference type="Gene3D" id="2.40.110.10">
    <property type="entry name" value="Butyryl-CoA Dehydrogenase, subunit A, domain 2"/>
    <property type="match status" value="1"/>
</dbReference>
<evidence type="ECO:0000259" key="6">
    <source>
        <dbReference type="Pfam" id="PF00441"/>
    </source>
</evidence>
<accession>A0ABW4MM20</accession>
<dbReference type="PROSITE" id="PS00073">
    <property type="entry name" value="ACYL_COA_DH_2"/>
    <property type="match status" value="1"/>
</dbReference>
<dbReference type="InterPro" id="IPR009075">
    <property type="entry name" value="AcylCo_DH/oxidase_C"/>
</dbReference>
<dbReference type="PIRSF" id="PIRSF016578">
    <property type="entry name" value="HsaA"/>
    <property type="match status" value="1"/>
</dbReference>
<evidence type="ECO:0000256" key="2">
    <source>
        <dbReference type="ARBA" id="ARBA00009347"/>
    </source>
</evidence>
<dbReference type="InterPro" id="IPR013786">
    <property type="entry name" value="AcylCoA_DH/ox_N"/>
</dbReference>
<reference evidence="10" key="1">
    <citation type="journal article" date="2019" name="Int. J. Syst. Evol. Microbiol.">
        <title>The Global Catalogue of Microorganisms (GCM) 10K type strain sequencing project: providing services to taxonomists for standard genome sequencing and annotation.</title>
        <authorList>
            <consortium name="The Broad Institute Genomics Platform"/>
            <consortium name="The Broad Institute Genome Sequencing Center for Infectious Disease"/>
            <person name="Wu L."/>
            <person name="Ma J."/>
        </authorList>
    </citation>
    <scope>NUCLEOTIDE SEQUENCE [LARGE SCALE GENOMIC DNA]</scope>
    <source>
        <strain evidence="10">CCUG 15531</strain>
    </source>
</reference>
<comment type="similarity">
    <text evidence="2 5">Belongs to the acyl-CoA dehydrogenase family.</text>
</comment>
<dbReference type="PROSITE" id="PS00072">
    <property type="entry name" value="ACYL_COA_DH_1"/>
    <property type="match status" value="1"/>
</dbReference>
<evidence type="ECO:0000313" key="9">
    <source>
        <dbReference type="EMBL" id="MFD1778671.1"/>
    </source>
</evidence>
<dbReference type="Proteomes" id="UP001597227">
    <property type="component" value="Unassembled WGS sequence"/>
</dbReference>
<dbReference type="InterPro" id="IPR036250">
    <property type="entry name" value="AcylCo_DH-like_C"/>
</dbReference>
<keyword evidence="3 5" id="KW-0285">Flavoprotein</keyword>
<comment type="cofactor">
    <cofactor evidence="1 5">
        <name>FAD</name>
        <dbReference type="ChEBI" id="CHEBI:57692"/>
    </cofactor>
</comment>
<evidence type="ECO:0000256" key="1">
    <source>
        <dbReference type="ARBA" id="ARBA00001974"/>
    </source>
</evidence>
<dbReference type="InterPro" id="IPR046373">
    <property type="entry name" value="Acyl-CoA_Oxase/DH_mid-dom_sf"/>
</dbReference>
<protein>
    <submittedName>
        <fullName evidence="9">Acyl-CoA dehydrogenase family protein</fullName>
    </submittedName>
</protein>
<dbReference type="RefSeq" id="WP_388037081.1">
    <property type="nucleotide sequence ID" value="NZ_JBHUEK010000010.1"/>
</dbReference>
<gene>
    <name evidence="9" type="ORF">ACFSFW_08330</name>
</gene>
<dbReference type="InterPro" id="IPR006091">
    <property type="entry name" value="Acyl-CoA_Oxase/DH_mid-dom"/>
</dbReference>
<evidence type="ECO:0000259" key="7">
    <source>
        <dbReference type="Pfam" id="PF02770"/>
    </source>
</evidence>
<feature type="domain" description="Acyl-CoA dehydrogenase/oxidase C-terminal" evidence="6">
    <location>
        <begin position="224"/>
        <end position="372"/>
    </location>
</feature>
<organism evidence="9 10">
    <name type="scientific">Fredinandcohnia salidurans</name>
    <dbReference type="NCBI Taxonomy" id="2595041"/>
    <lineage>
        <taxon>Bacteria</taxon>
        <taxon>Bacillati</taxon>
        <taxon>Bacillota</taxon>
        <taxon>Bacilli</taxon>
        <taxon>Bacillales</taxon>
        <taxon>Bacillaceae</taxon>
        <taxon>Fredinandcohnia</taxon>
    </lineage>
</organism>
<dbReference type="InterPro" id="IPR037069">
    <property type="entry name" value="AcylCoA_DH/ox_N_sf"/>
</dbReference>
<dbReference type="SUPFAM" id="SSF56645">
    <property type="entry name" value="Acyl-CoA dehydrogenase NM domain-like"/>
    <property type="match status" value="1"/>
</dbReference>